<reference evidence="3" key="1">
    <citation type="submission" date="2016-10" db="EMBL/GenBank/DDBJ databases">
        <authorList>
            <person name="Varghese N."/>
            <person name="Submissions S."/>
        </authorList>
    </citation>
    <scope>NUCLEOTIDE SEQUENCE [LARGE SCALE GENOMIC DNA]</scope>
    <source>
        <strain evidence="3">DSM 44209</strain>
    </source>
</reference>
<evidence type="ECO:0000313" key="3">
    <source>
        <dbReference type="Proteomes" id="UP000198507"/>
    </source>
</evidence>
<sequence>MADRVGADRWPGGAVPSFADPGLLGVLEGAPAEALDDLAFGLITMDRRGVVLHYNADESRRSGLGRERVVGRDFFTSVGPCADHPLVAGRFARAAETGRTLDEELDFTFTFRMRLSPVRLRLLAAVGSPRQYLAVRDA</sequence>
<keyword evidence="3" id="KW-1185">Reference proteome</keyword>
<feature type="domain" description="PAS fold-4" evidence="1">
    <location>
        <begin position="35"/>
        <end position="119"/>
    </location>
</feature>
<dbReference type="Gene3D" id="3.30.450.20">
    <property type="entry name" value="PAS domain"/>
    <property type="match status" value="1"/>
</dbReference>
<dbReference type="Proteomes" id="UP000198507">
    <property type="component" value="Unassembled WGS sequence"/>
</dbReference>
<evidence type="ECO:0000259" key="1">
    <source>
        <dbReference type="Pfam" id="PF08448"/>
    </source>
</evidence>
<proteinExistence type="predicted"/>
<dbReference type="SUPFAM" id="SSF55785">
    <property type="entry name" value="PYP-like sensor domain (PAS domain)"/>
    <property type="match status" value="1"/>
</dbReference>
<gene>
    <name evidence="2" type="ORF">SAMN04488546_0713</name>
</gene>
<name>A0A1H9ZPE7_9ACTN</name>
<dbReference type="OrthoDB" id="8564681at2"/>
<dbReference type="RefSeq" id="WP_091439124.1">
    <property type="nucleotide sequence ID" value="NZ_FOIE01000001.1"/>
</dbReference>
<organism evidence="2 3">
    <name type="scientific">Geodermatophilus poikilotrophus</name>
    <dbReference type="NCBI Taxonomy" id="1333667"/>
    <lineage>
        <taxon>Bacteria</taxon>
        <taxon>Bacillati</taxon>
        <taxon>Actinomycetota</taxon>
        <taxon>Actinomycetes</taxon>
        <taxon>Geodermatophilales</taxon>
        <taxon>Geodermatophilaceae</taxon>
        <taxon>Geodermatophilus</taxon>
    </lineage>
</organism>
<dbReference type="AlphaFoldDB" id="A0A1H9ZPE7"/>
<dbReference type="EMBL" id="FOIE01000001">
    <property type="protein sequence ID" value="SES83609.1"/>
    <property type="molecule type" value="Genomic_DNA"/>
</dbReference>
<dbReference type="InterPro" id="IPR013656">
    <property type="entry name" value="PAS_4"/>
</dbReference>
<evidence type="ECO:0000313" key="2">
    <source>
        <dbReference type="EMBL" id="SES83609.1"/>
    </source>
</evidence>
<dbReference type="InterPro" id="IPR035965">
    <property type="entry name" value="PAS-like_dom_sf"/>
</dbReference>
<protein>
    <submittedName>
        <fullName evidence="2">Photoactive yellow protein</fullName>
    </submittedName>
</protein>
<dbReference type="Pfam" id="PF08448">
    <property type="entry name" value="PAS_4"/>
    <property type="match status" value="1"/>
</dbReference>
<accession>A0A1H9ZPE7</accession>